<dbReference type="Gene3D" id="3.10.20.740">
    <property type="match status" value="1"/>
</dbReference>
<keyword evidence="4" id="KW-0408">Iron</keyword>
<proteinExistence type="predicted"/>
<dbReference type="SUPFAM" id="SSF54292">
    <property type="entry name" value="2Fe-2S ferredoxin-like"/>
    <property type="match status" value="1"/>
</dbReference>
<dbReference type="PROSITE" id="PS00198">
    <property type="entry name" value="4FE4S_FER_1"/>
    <property type="match status" value="1"/>
</dbReference>
<feature type="domain" description="4Fe-4S ferredoxin-type" evidence="7">
    <location>
        <begin position="114"/>
        <end position="149"/>
    </location>
</feature>
<dbReference type="InterPro" id="IPR001041">
    <property type="entry name" value="2Fe-2S_ferredoxin-type"/>
</dbReference>
<keyword evidence="5" id="KW-0411">Iron-sulfur</keyword>
<evidence type="ECO:0000256" key="5">
    <source>
        <dbReference type="ARBA" id="ARBA00023014"/>
    </source>
</evidence>
<name>X1EW03_9ZZZZ</name>
<dbReference type="PROSITE" id="PS51085">
    <property type="entry name" value="2FE2S_FER_2"/>
    <property type="match status" value="1"/>
</dbReference>
<evidence type="ECO:0000313" key="8">
    <source>
        <dbReference type="EMBL" id="GAH37551.1"/>
    </source>
</evidence>
<accession>X1EW03</accession>
<dbReference type="GO" id="GO:0051539">
    <property type="term" value="F:4 iron, 4 sulfur cluster binding"/>
    <property type="evidence" value="ECO:0007669"/>
    <property type="project" value="UniProtKB-KW"/>
</dbReference>
<evidence type="ECO:0000256" key="3">
    <source>
        <dbReference type="ARBA" id="ARBA00022737"/>
    </source>
</evidence>
<organism evidence="8">
    <name type="scientific">marine sediment metagenome</name>
    <dbReference type="NCBI Taxonomy" id="412755"/>
    <lineage>
        <taxon>unclassified sequences</taxon>
        <taxon>metagenomes</taxon>
        <taxon>ecological metagenomes</taxon>
    </lineage>
</organism>
<evidence type="ECO:0000256" key="4">
    <source>
        <dbReference type="ARBA" id="ARBA00023004"/>
    </source>
</evidence>
<dbReference type="FunFam" id="3.30.70.20:FF:000035">
    <property type="entry name" value="Iron hydrogenase 1"/>
    <property type="match status" value="1"/>
</dbReference>
<feature type="domain" description="4Fe-4S ferredoxin-type" evidence="7">
    <location>
        <begin position="157"/>
        <end position="178"/>
    </location>
</feature>
<evidence type="ECO:0000256" key="2">
    <source>
        <dbReference type="ARBA" id="ARBA00022723"/>
    </source>
</evidence>
<keyword evidence="3" id="KW-0677">Repeat</keyword>
<keyword evidence="2" id="KW-0479">Metal-binding</keyword>
<dbReference type="GO" id="GO:0016020">
    <property type="term" value="C:membrane"/>
    <property type="evidence" value="ECO:0007669"/>
    <property type="project" value="InterPro"/>
</dbReference>
<dbReference type="SUPFAM" id="SSF54862">
    <property type="entry name" value="4Fe-4S ferredoxins"/>
    <property type="match status" value="1"/>
</dbReference>
<protein>
    <recommendedName>
        <fullName evidence="9">2Fe-2S ferredoxin-type domain-containing protein</fullName>
    </recommendedName>
</protein>
<evidence type="ECO:0000259" key="6">
    <source>
        <dbReference type="PROSITE" id="PS51085"/>
    </source>
</evidence>
<dbReference type="CDD" id="cd00207">
    <property type="entry name" value="fer2"/>
    <property type="match status" value="1"/>
</dbReference>
<dbReference type="InterPro" id="IPR000283">
    <property type="entry name" value="NADH_UbQ_OxRdtase_75kDa_su_CS"/>
</dbReference>
<feature type="domain" description="2Fe-2S ferredoxin-type" evidence="6">
    <location>
        <begin position="1"/>
        <end position="82"/>
    </location>
</feature>
<dbReference type="PROSITE" id="PS51379">
    <property type="entry name" value="4FE4S_FER_2"/>
    <property type="match status" value="2"/>
</dbReference>
<dbReference type="Pfam" id="PF12838">
    <property type="entry name" value="Fer4_7"/>
    <property type="match status" value="1"/>
</dbReference>
<dbReference type="EMBL" id="BARU01012141">
    <property type="protein sequence ID" value="GAH37551.1"/>
    <property type="molecule type" value="Genomic_DNA"/>
</dbReference>
<evidence type="ECO:0000256" key="1">
    <source>
        <dbReference type="ARBA" id="ARBA00022485"/>
    </source>
</evidence>
<dbReference type="AlphaFoldDB" id="X1EW03"/>
<gene>
    <name evidence="8" type="ORF">S03H2_22523</name>
</gene>
<dbReference type="GO" id="GO:0046872">
    <property type="term" value="F:metal ion binding"/>
    <property type="evidence" value="ECO:0007669"/>
    <property type="project" value="UniProtKB-KW"/>
</dbReference>
<dbReference type="Pfam" id="PF13510">
    <property type="entry name" value="Fer2_4"/>
    <property type="match status" value="1"/>
</dbReference>
<reference evidence="8" key="1">
    <citation type="journal article" date="2014" name="Front. Microbiol.">
        <title>High frequency of phylogenetically diverse reductive dehalogenase-homologous genes in deep subseafloor sedimentary metagenomes.</title>
        <authorList>
            <person name="Kawai M."/>
            <person name="Futagami T."/>
            <person name="Toyoda A."/>
            <person name="Takaki Y."/>
            <person name="Nishi S."/>
            <person name="Hori S."/>
            <person name="Arai W."/>
            <person name="Tsubouchi T."/>
            <person name="Morono Y."/>
            <person name="Uchiyama I."/>
            <person name="Ito T."/>
            <person name="Fujiyama A."/>
            <person name="Inagaki F."/>
            <person name="Takami H."/>
        </authorList>
    </citation>
    <scope>NUCLEOTIDE SEQUENCE</scope>
    <source>
        <strain evidence="8">Expedition CK06-06</strain>
    </source>
</reference>
<sequence>MMINLTINGQKIEVEKGITLLEAAQKLGIKIPTLCYHKALPSYGACRLCLVEISQNGGSSSIQASCTYPAQDGLIVKTDTERVIRTRKIMAELLLARCPDSEEVKRIAKELGVGKPRIEPKNEDCLLCGLCVRMCHERMGRGAIGFTGRGSKRQVQPAFDVQSDVCQTCGACYFVCPT</sequence>
<dbReference type="InterPro" id="IPR036010">
    <property type="entry name" value="2Fe-2S_ferredoxin-like_sf"/>
</dbReference>
<evidence type="ECO:0000259" key="7">
    <source>
        <dbReference type="PROSITE" id="PS51379"/>
    </source>
</evidence>
<keyword evidence="1" id="KW-0004">4Fe-4S</keyword>
<dbReference type="InterPro" id="IPR017900">
    <property type="entry name" value="4Fe4S_Fe_S_CS"/>
</dbReference>
<feature type="non-terminal residue" evidence="8">
    <location>
        <position position="178"/>
    </location>
</feature>
<dbReference type="GO" id="GO:0042773">
    <property type="term" value="P:ATP synthesis coupled electron transport"/>
    <property type="evidence" value="ECO:0007669"/>
    <property type="project" value="InterPro"/>
</dbReference>
<comment type="caution">
    <text evidence="8">The sequence shown here is derived from an EMBL/GenBank/DDBJ whole genome shotgun (WGS) entry which is preliminary data.</text>
</comment>
<dbReference type="GO" id="GO:0008137">
    <property type="term" value="F:NADH dehydrogenase (ubiquinone) activity"/>
    <property type="evidence" value="ECO:0007669"/>
    <property type="project" value="InterPro"/>
</dbReference>
<dbReference type="InterPro" id="IPR017896">
    <property type="entry name" value="4Fe4S_Fe-S-bd"/>
</dbReference>
<evidence type="ECO:0008006" key="9">
    <source>
        <dbReference type="Google" id="ProtNLM"/>
    </source>
</evidence>
<dbReference type="PROSITE" id="PS00641">
    <property type="entry name" value="COMPLEX1_75K_1"/>
    <property type="match status" value="1"/>
</dbReference>